<feature type="region of interest" description="Disordered" evidence="1">
    <location>
        <begin position="14"/>
        <end position="35"/>
    </location>
</feature>
<dbReference type="EMBL" id="JAAGMA010000703">
    <property type="protein sequence ID" value="NEB12314.1"/>
    <property type="molecule type" value="Genomic_DNA"/>
</dbReference>
<sequence>MNTHTIVADRCRYSQRRQAATRPKPATLSQVGHQSSYDLRHKDRIGGGRTVAVANLTDLHGFHTLTLLT</sequence>
<gene>
    <name evidence="2" type="ORF">G3I32_26350</name>
</gene>
<comment type="caution">
    <text evidence="2">The sequence shown here is derived from an EMBL/GenBank/DDBJ whole genome shotgun (WGS) entry which is preliminary data.</text>
</comment>
<dbReference type="Proteomes" id="UP000470446">
    <property type="component" value="Unassembled WGS sequence"/>
</dbReference>
<evidence type="ECO:0000313" key="3">
    <source>
        <dbReference type="Proteomes" id="UP000470446"/>
    </source>
</evidence>
<proteinExistence type="predicted"/>
<dbReference type="AlphaFoldDB" id="A0A7K3PQS8"/>
<organism evidence="2 3">
    <name type="scientific">Streptomyces coelicoflavus</name>
    <dbReference type="NCBI Taxonomy" id="285562"/>
    <lineage>
        <taxon>Bacteria</taxon>
        <taxon>Bacillati</taxon>
        <taxon>Actinomycetota</taxon>
        <taxon>Actinomycetes</taxon>
        <taxon>Kitasatosporales</taxon>
        <taxon>Streptomycetaceae</taxon>
        <taxon>Streptomyces</taxon>
    </lineage>
</organism>
<name>A0A7K3PQS8_9ACTN</name>
<accession>A0A7K3PQS8</accession>
<reference evidence="2 3" key="1">
    <citation type="submission" date="2020-01" db="EMBL/GenBank/DDBJ databases">
        <title>Insect and environment-associated Actinomycetes.</title>
        <authorList>
            <person name="Currrie C."/>
            <person name="Chevrette M."/>
            <person name="Carlson C."/>
            <person name="Stubbendieck R."/>
            <person name="Wendt-Pienkowski E."/>
        </authorList>
    </citation>
    <scope>NUCLEOTIDE SEQUENCE [LARGE SCALE GENOMIC DNA]</scope>
    <source>
        <strain evidence="2 3">SID14163</strain>
    </source>
</reference>
<evidence type="ECO:0000256" key="1">
    <source>
        <dbReference type="SAM" id="MobiDB-lite"/>
    </source>
</evidence>
<protein>
    <submittedName>
        <fullName evidence="2">Uncharacterized protein</fullName>
    </submittedName>
</protein>
<evidence type="ECO:0000313" key="2">
    <source>
        <dbReference type="EMBL" id="NEB12314.1"/>
    </source>
</evidence>